<comment type="similarity">
    <text evidence="1 8 9">Belongs to the universal ribosomal protein uS5 family.</text>
</comment>
<dbReference type="PANTHER" id="PTHR48277">
    <property type="entry name" value="MITOCHONDRIAL RIBOSOMAL PROTEIN S5"/>
    <property type="match status" value="1"/>
</dbReference>
<dbReference type="SUPFAM" id="SSF54211">
    <property type="entry name" value="Ribosomal protein S5 domain 2-like"/>
    <property type="match status" value="1"/>
</dbReference>
<dbReference type="NCBIfam" id="TIGR01021">
    <property type="entry name" value="rpsE_bact"/>
    <property type="match status" value="1"/>
</dbReference>
<dbReference type="InterPro" id="IPR013810">
    <property type="entry name" value="Ribosomal_uS5_N"/>
</dbReference>
<dbReference type="InterPro" id="IPR005712">
    <property type="entry name" value="Ribosomal_uS5_bac-type"/>
</dbReference>
<evidence type="ECO:0000256" key="10">
    <source>
        <dbReference type="SAM" id="MobiDB-lite"/>
    </source>
</evidence>
<feature type="compositionally biased region" description="Basic and acidic residues" evidence="10">
    <location>
        <begin position="14"/>
        <end position="42"/>
    </location>
</feature>
<dbReference type="FunFam" id="3.30.230.10:FF:000002">
    <property type="entry name" value="30S ribosomal protein S5"/>
    <property type="match status" value="1"/>
</dbReference>
<feature type="compositionally biased region" description="Low complexity" evidence="10">
    <location>
        <begin position="1"/>
        <end position="13"/>
    </location>
</feature>
<dbReference type="Proteomes" id="UP000576969">
    <property type="component" value="Unassembled WGS sequence"/>
</dbReference>
<dbReference type="SUPFAM" id="SSF54768">
    <property type="entry name" value="dsRNA-binding domain-like"/>
    <property type="match status" value="1"/>
</dbReference>
<dbReference type="HAMAP" id="MF_01307_B">
    <property type="entry name" value="Ribosomal_uS5_B"/>
    <property type="match status" value="1"/>
</dbReference>
<dbReference type="PROSITE" id="PS50881">
    <property type="entry name" value="S5_DSRBD"/>
    <property type="match status" value="1"/>
</dbReference>
<dbReference type="AlphaFoldDB" id="A0A7Y9GRG5"/>
<dbReference type="Gene3D" id="3.30.160.20">
    <property type="match status" value="1"/>
</dbReference>
<dbReference type="GO" id="GO:0005737">
    <property type="term" value="C:cytoplasm"/>
    <property type="evidence" value="ECO:0007669"/>
    <property type="project" value="UniProtKB-ARBA"/>
</dbReference>
<dbReference type="InterPro" id="IPR014721">
    <property type="entry name" value="Ribsml_uS5_D2-typ_fold_subgr"/>
</dbReference>
<dbReference type="GO" id="GO:0006412">
    <property type="term" value="P:translation"/>
    <property type="evidence" value="ECO:0007669"/>
    <property type="project" value="UniProtKB-UniRule"/>
</dbReference>
<keyword evidence="3 8" id="KW-0694">RNA-binding</keyword>
<evidence type="ECO:0000313" key="13">
    <source>
        <dbReference type="Proteomes" id="UP000576969"/>
    </source>
</evidence>
<dbReference type="Pfam" id="PF03719">
    <property type="entry name" value="Ribosomal_S5_C"/>
    <property type="match status" value="1"/>
</dbReference>
<evidence type="ECO:0000256" key="6">
    <source>
        <dbReference type="ARBA" id="ARBA00035255"/>
    </source>
</evidence>
<comment type="function">
    <text evidence="8">With S4 and S12 plays an important role in translational accuracy.</text>
</comment>
<feature type="region of interest" description="Disordered" evidence="10">
    <location>
        <begin position="1"/>
        <end position="42"/>
    </location>
</feature>
<comment type="domain">
    <text evidence="8">The N-terminal domain interacts with the head of the 30S subunit; the C-terminal domain interacts with the body and contacts protein S4. The interaction surface between S4 and S5 is involved in control of translational fidelity.</text>
</comment>
<dbReference type="EMBL" id="JACCBV010000001">
    <property type="protein sequence ID" value="NYE21317.1"/>
    <property type="molecule type" value="Genomic_DNA"/>
</dbReference>
<evidence type="ECO:0000256" key="2">
    <source>
        <dbReference type="ARBA" id="ARBA00022730"/>
    </source>
</evidence>
<proteinExistence type="inferred from homology"/>
<dbReference type="Pfam" id="PF00333">
    <property type="entry name" value="Ribosomal_S5"/>
    <property type="match status" value="1"/>
</dbReference>
<evidence type="ECO:0000256" key="7">
    <source>
        <dbReference type="ARBA" id="ARBA00062000"/>
    </source>
</evidence>
<keyword evidence="2 8" id="KW-0699">rRNA-binding</keyword>
<evidence type="ECO:0000259" key="11">
    <source>
        <dbReference type="PROSITE" id="PS50881"/>
    </source>
</evidence>
<gene>
    <name evidence="8" type="primary">rpsE</name>
    <name evidence="12" type="ORF">BJ991_003345</name>
</gene>
<evidence type="ECO:0000256" key="8">
    <source>
        <dbReference type="HAMAP-Rule" id="MF_01307"/>
    </source>
</evidence>
<dbReference type="PANTHER" id="PTHR48277:SF1">
    <property type="entry name" value="MITOCHONDRIAL RIBOSOMAL PROTEIN S5"/>
    <property type="match status" value="1"/>
</dbReference>
<keyword evidence="4 8" id="KW-0689">Ribosomal protein</keyword>
<keyword evidence="5 8" id="KW-0687">Ribonucleoprotein</keyword>
<evidence type="ECO:0000256" key="9">
    <source>
        <dbReference type="RuleBase" id="RU003823"/>
    </source>
</evidence>
<dbReference type="InterPro" id="IPR018192">
    <property type="entry name" value="Ribosomal_uS5_N_CS"/>
</dbReference>
<evidence type="ECO:0000256" key="5">
    <source>
        <dbReference type="ARBA" id="ARBA00023274"/>
    </source>
</evidence>
<keyword evidence="13" id="KW-1185">Reference proteome</keyword>
<dbReference type="InterPro" id="IPR000851">
    <property type="entry name" value="Ribosomal_uS5"/>
</dbReference>
<reference evidence="12 13" key="1">
    <citation type="submission" date="2020-07" db="EMBL/GenBank/DDBJ databases">
        <title>Sequencing the genomes of 1000 actinobacteria strains.</title>
        <authorList>
            <person name="Klenk H.-P."/>
        </authorList>
    </citation>
    <scope>NUCLEOTIDE SEQUENCE [LARGE SCALE GENOMIC DNA]</scope>
    <source>
        <strain evidence="12 13">DSM 24662</strain>
    </source>
</reference>
<comment type="function">
    <text evidence="8">Located at the back of the 30S subunit body where it stabilizes the conformation of the head with respect to the body.</text>
</comment>
<evidence type="ECO:0000256" key="1">
    <source>
        <dbReference type="ARBA" id="ARBA00008945"/>
    </source>
</evidence>
<comment type="subunit">
    <text evidence="7 8">Part of the 30S ribosomal subunit. Contacts proteins S4 and S8.</text>
</comment>
<evidence type="ECO:0000313" key="12">
    <source>
        <dbReference type="EMBL" id="NYE21317.1"/>
    </source>
</evidence>
<dbReference type="PROSITE" id="PS00585">
    <property type="entry name" value="RIBOSOMAL_S5"/>
    <property type="match status" value="1"/>
</dbReference>
<feature type="domain" description="S5 DRBM" evidence="11">
    <location>
        <begin position="45"/>
        <end position="108"/>
    </location>
</feature>
<dbReference type="GO" id="GO:0042254">
    <property type="term" value="P:ribosome biogenesis"/>
    <property type="evidence" value="ECO:0007669"/>
    <property type="project" value="UniProtKB-ARBA"/>
</dbReference>
<name>A0A7Y9GRG5_9MICO</name>
<dbReference type="GO" id="GO:0003735">
    <property type="term" value="F:structural constituent of ribosome"/>
    <property type="evidence" value="ECO:0007669"/>
    <property type="project" value="UniProtKB-UniRule"/>
</dbReference>
<comment type="caution">
    <text evidence="12">The sequence shown here is derived from an EMBL/GenBank/DDBJ whole genome shotgun (WGS) entry which is preliminary data.</text>
</comment>
<protein>
    <recommendedName>
        <fullName evidence="6 8">Small ribosomal subunit protein uS5</fullName>
    </recommendedName>
</protein>
<evidence type="ECO:0000256" key="4">
    <source>
        <dbReference type="ARBA" id="ARBA00022980"/>
    </source>
</evidence>
<organism evidence="12 13">
    <name type="scientific">Microbacterium immunditiarum</name>
    <dbReference type="NCBI Taxonomy" id="337480"/>
    <lineage>
        <taxon>Bacteria</taxon>
        <taxon>Bacillati</taxon>
        <taxon>Actinomycetota</taxon>
        <taxon>Actinomycetes</taxon>
        <taxon>Micrococcales</taxon>
        <taxon>Microbacteriaceae</taxon>
        <taxon>Microbacterium</taxon>
    </lineage>
</organism>
<sequence length="220" mass="22926">MTEQAAAAAPAEAATEREPREARRGGRERNPNRDRGGRDRDQSQFLERVVTINRVSKVVKGGRRFSFTALVVVGDGNGVVGVGYGKAREVPLAISKGVEEAKRNFFRVPRSGSTIPHPVQGEAAAGVVLLRPAAAGTGVIAGGPVRAVLECAGIHDVLSKSLGSSNTINIVHATVDALKQLEEPRAVAARRGLDFDQVAPARLVRAEAEAAAAAASKVGA</sequence>
<dbReference type="GO" id="GO:0015935">
    <property type="term" value="C:small ribosomal subunit"/>
    <property type="evidence" value="ECO:0007669"/>
    <property type="project" value="InterPro"/>
</dbReference>
<dbReference type="Gene3D" id="3.30.230.10">
    <property type="match status" value="1"/>
</dbReference>
<dbReference type="FunFam" id="3.30.160.20:FF:000001">
    <property type="entry name" value="30S ribosomal protein S5"/>
    <property type="match status" value="1"/>
</dbReference>
<evidence type="ECO:0000256" key="3">
    <source>
        <dbReference type="ARBA" id="ARBA00022884"/>
    </source>
</evidence>
<dbReference type="InterPro" id="IPR005324">
    <property type="entry name" value="Ribosomal_uS5_C"/>
</dbReference>
<dbReference type="GO" id="GO:0019843">
    <property type="term" value="F:rRNA binding"/>
    <property type="evidence" value="ECO:0007669"/>
    <property type="project" value="UniProtKB-UniRule"/>
</dbReference>
<accession>A0A7Y9GRG5</accession>
<dbReference type="InterPro" id="IPR020568">
    <property type="entry name" value="Ribosomal_Su5_D2-typ_SF"/>
</dbReference>